<accession>L9VBW0</accession>
<gene>
    <name evidence="2" type="ORF">C498_05191</name>
</gene>
<evidence type="ECO:0000313" key="3">
    <source>
        <dbReference type="Proteomes" id="UP000011532"/>
    </source>
</evidence>
<name>L9VBW0_HALVD</name>
<evidence type="ECO:0000313" key="2">
    <source>
        <dbReference type="EMBL" id="ELY34496.1"/>
    </source>
</evidence>
<dbReference type="Proteomes" id="UP000011532">
    <property type="component" value="Unassembled WGS sequence"/>
</dbReference>
<evidence type="ECO:0000256" key="1">
    <source>
        <dbReference type="SAM" id="MobiDB-lite"/>
    </source>
</evidence>
<proteinExistence type="predicted"/>
<comment type="caution">
    <text evidence="2">The sequence shown here is derived from an EMBL/GenBank/DDBJ whole genome shotgun (WGS) entry which is preliminary data.</text>
</comment>
<sequence length="147" mass="16716">MYAVKRRGRRVTDSRHEPQYRVEADAVVRPRNLDRLVEVEAHRAESREGLLVGDASRLELDDCIGFQRFVAVAAAVVGVVALRRGRRRGVRGIVHTRRVARADLEASVDRRPVESKRTARDRRKKRGAPPPRFGRARRRAPKPDAVV</sequence>
<dbReference type="EMBL" id="AOHU01000038">
    <property type="protein sequence ID" value="ELY34496.1"/>
    <property type="molecule type" value="Genomic_DNA"/>
</dbReference>
<feature type="compositionally biased region" description="Basic and acidic residues" evidence="1">
    <location>
        <begin position="107"/>
        <end position="118"/>
    </location>
</feature>
<feature type="region of interest" description="Disordered" evidence="1">
    <location>
        <begin position="107"/>
        <end position="147"/>
    </location>
</feature>
<organism evidence="2 3">
    <name type="scientific">Haloferax volcanii (strain ATCC 29605 / DSM 3757 / JCM 8879 / NBRC 14742 / NCIMB 2012 / VKM B-1768 / DS2)</name>
    <name type="common">Halobacterium volcanii</name>
    <dbReference type="NCBI Taxonomy" id="309800"/>
    <lineage>
        <taxon>Archaea</taxon>
        <taxon>Methanobacteriati</taxon>
        <taxon>Methanobacteriota</taxon>
        <taxon>Stenosarchaea group</taxon>
        <taxon>Halobacteria</taxon>
        <taxon>Halobacteriales</taxon>
        <taxon>Haloferacaceae</taxon>
        <taxon>Haloferax</taxon>
    </lineage>
</organism>
<dbReference type="AlphaFoldDB" id="L9VBW0"/>
<protein>
    <submittedName>
        <fullName evidence="2">Uncharacterized protein</fullName>
    </submittedName>
</protein>
<reference evidence="3" key="1">
    <citation type="submission" date="2012-11" db="EMBL/GenBank/DDBJ databases">
        <authorList>
            <person name="Becker E.A."/>
            <person name="Seitzer P."/>
            <person name="Tritt A."/>
            <person name="Larsen D."/>
            <person name="Yao A."/>
            <person name="Wu D."/>
            <person name="Darling A."/>
            <person name="Eisen J.A."/>
            <person name="Facciotti M.T."/>
        </authorList>
    </citation>
    <scope>NUCLEOTIDE SEQUENCE [LARGE SCALE GENOMIC DNA]</scope>
    <source>
        <strain evidence="3">ATCC 29605 / DSM 3757 / JCM 8879 / NBRC 14742 / NCIMB 2012 / VKM B-1768 / DS2</strain>
    </source>
</reference>
<reference evidence="2 3" key="2">
    <citation type="journal article" date="2014" name="PLoS Genet.">
        <title>Phylogenetically driven sequencing of extremely halophilic archaea reveals strategies for static and dynamic osmo-response.</title>
        <authorList>
            <person name="Becker E.A."/>
            <person name="Seitzer P.M."/>
            <person name="Tritt A."/>
            <person name="Larsen D."/>
            <person name="Krusor M."/>
            <person name="Yao A.I."/>
            <person name="Wu D."/>
            <person name="Madern D."/>
            <person name="Eisen J.A."/>
            <person name="Darling A.E."/>
            <person name="Facciotti M.T."/>
        </authorList>
    </citation>
    <scope>NUCLEOTIDE SEQUENCE [LARGE SCALE GENOMIC DNA]</scope>
    <source>
        <strain evidence="3">ATCC 29605 / DSM 3757 / JCM 8879 / NBRC 14742 / NCIMB 2012 / VKM B-1768 / DS2</strain>
    </source>
</reference>